<evidence type="ECO:0000313" key="1">
    <source>
        <dbReference type="EMBL" id="PSN72274.1"/>
    </source>
</evidence>
<evidence type="ECO:0000313" key="2">
    <source>
        <dbReference type="Proteomes" id="UP000240883"/>
    </source>
</evidence>
<protein>
    <submittedName>
        <fullName evidence="1">Uncharacterized protein</fullName>
    </submittedName>
</protein>
<name>A0A2T2P3M1_CORCC</name>
<gene>
    <name evidence="1" type="ORF">BS50DRAFT_247956</name>
</gene>
<sequence length="272" mass="30302">MWRRENFPSGPLGPHITQPVPGCGRRAIVSFAVPWLPASAGGRLEAECGRRHPLPLSPSPRTESVQSAYPAPTARCTTQQAAWPRLQERHLSPVRSDCNWPWPGRIHRPQNSAHDVEHREVGAGGEALWSQDASSAAAYSPIRKKKSQKSRLCRLERPFVVSVTYAIWRHCSSPPLDFKHQVTRRDKTHDPWHQLALPFPPSPLPAEHHAPGTSHTRCTRSSLRVSDQSILMLQNYRVSRVSTKRQSCTATLISPPSPLDLTKTCDAVSAVK</sequence>
<reference evidence="1 2" key="1">
    <citation type="journal article" date="2018" name="Front. Microbiol.">
        <title>Genome-Wide Analysis of Corynespora cassiicola Leaf Fall Disease Putative Effectors.</title>
        <authorList>
            <person name="Lopez D."/>
            <person name="Ribeiro S."/>
            <person name="Label P."/>
            <person name="Fumanal B."/>
            <person name="Venisse J.S."/>
            <person name="Kohler A."/>
            <person name="de Oliveira R.R."/>
            <person name="Labutti K."/>
            <person name="Lipzen A."/>
            <person name="Lail K."/>
            <person name="Bauer D."/>
            <person name="Ohm R.A."/>
            <person name="Barry K.W."/>
            <person name="Spatafora J."/>
            <person name="Grigoriev I.V."/>
            <person name="Martin F.M."/>
            <person name="Pujade-Renaud V."/>
        </authorList>
    </citation>
    <scope>NUCLEOTIDE SEQUENCE [LARGE SCALE GENOMIC DNA]</scope>
    <source>
        <strain evidence="1 2">Philippines</strain>
    </source>
</reference>
<dbReference type="Proteomes" id="UP000240883">
    <property type="component" value="Unassembled WGS sequence"/>
</dbReference>
<organism evidence="1 2">
    <name type="scientific">Corynespora cassiicola Philippines</name>
    <dbReference type="NCBI Taxonomy" id="1448308"/>
    <lineage>
        <taxon>Eukaryota</taxon>
        <taxon>Fungi</taxon>
        <taxon>Dikarya</taxon>
        <taxon>Ascomycota</taxon>
        <taxon>Pezizomycotina</taxon>
        <taxon>Dothideomycetes</taxon>
        <taxon>Pleosporomycetidae</taxon>
        <taxon>Pleosporales</taxon>
        <taxon>Corynesporascaceae</taxon>
        <taxon>Corynespora</taxon>
    </lineage>
</organism>
<keyword evidence="2" id="KW-1185">Reference proteome</keyword>
<dbReference type="AlphaFoldDB" id="A0A2T2P3M1"/>
<proteinExistence type="predicted"/>
<accession>A0A2T2P3M1</accession>
<dbReference type="EMBL" id="KZ678130">
    <property type="protein sequence ID" value="PSN72274.1"/>
    <property type="molecule type" value="Genomic_DNA"/>
</dbReference>